<name>A0A1M7XVZ4_9BACT</name>
<dbReference type="AlphaFoldDB" id="A0A1M7XVZ4"/>
<feature type="signal peptide" evidence="1">
    <location>
        <begin position="1"/>
        <end position="26"/>
    </location>
</feature>
<reference evidence="2" key="1">
    <citation type="submission" date="2016-12" db="EMBL/GenBank/DDBJ databases">
        <authorList>
            <person name="Song W.-J."/>
            <person name="Kurnit D.M."/>
        </authorList>
    </citation>
    <scope>NUCLEOTIDE SEQUENCE [LARGE SCALE GENOMIC DNA]</scope>
    <source>
        <strain evidence="2">DSM 18488</strain>
    </source>
</reference>
<dbReference type="Gene3D" id="3.40.190.10">
    <property type="entry name" value="Periplasmic binding protein-like II"/>
    <property type="match status" value="2"/>
</dbReference>
<feature type="chain" id="PRO_5012975077" evidence="1">
    <location>
        <begin position="27"/>
        <end position="254"/>
    </location>
</feature>
<organism evidence="2 3">
    <name type="scientific">Desulfopila aestuarii DSM 18488</name>
    <dbReference type="NCBI Taxonomy" id="1121416"/>
    <lineage>
        <taxon>Bacteria</taxon>
        <taxon>Pseudomonadati</taxon>
        <taxon>Thermodesulfobacteriota</taxon>
        <taxon>Desulfobulbia</taxon>
        <taxon>Desulfobulbales</taxon>
        <taxon>Desulfocapsaceae</taxon>
        <taxon>Desulfopila</taxon>
    </lineage>
</organism>
<keyword evidence="1" id="KW-0732">Signal</keyword>
<evidence type="ECO:0000313" key="2">
    <source>
        <dbReference type="EMBL" id="SHO42703.1"/>
    </source>
</evidence>
<sequence length="254" mass="29588">MMMKYHRFIAMVVSLFLLQAISSVMAEDEKTIVTAGPSWDRFTNEDGSGLYHDIIKQVFAGYAVKHFYVPTVQANSMVAIGRADIKMCETKEIEHLVLASLPMYENDFYALYLREKFEPWEGDLTIKGQRLVWREGYYSKIDFAVPIDFTEVRSGESALKMVIYDRADFYIDDLNLINQSFVNAGEKYDPAKFGLEIVGTRKYFPVFADTPRGHKLRNHYEKEIERLYREGALQQVYTHWNFRMPKFEFGVSGK</sequence>
<evidence type="ECO:0000313" key="3">
    <source>
        <dbReference type="Proteomes" id="UP000184603"/>
    </source>
</evidence>
<evidence type="ECO:0000256" key="1">
    <source>
        <dbReference type="SAM" id="SignalP"/>
    </source>
</evidence>
<proteinExistence type="predicted"/>
<dbReference type="EMBL" id="FRFE01000001">
    <property type="protein sequence ID" value="SHO42703.1"/>
    <property type="molecule type" value="Genomic_DNA"/>
</dbReference>
<dbReference type="SUPFAM" id="SSF53850">
    <property type="entry name" value="Periplasmic binding protein-like II"/>
    <property type="match status" value="1"/>
</dbReference>
<protein>
    <submittedName>
        <fullName evidence="2">Extracellular solute-binding protein, family 3</fullName>
    </submittedName>
</protein>
<gene>
    <name evidence="2" type="ORF">SAMN02745220_00103</name>
</gene>
<dbReference type="Proteomes" id="UP000184603">
    <property type="component" value="Unassembled WGS sequence"/>
</dbReference>
<keyword evidence="3" id="KW-1185">Reference proteome</keyword>
<dbReference type="STRING" id="1121416.SAMN02745220_00103"/>
<accession>A0A1M7XVZ4</accession>